<dbReference type="CDD" id="cd02603">
    <property type="entry name" value="HAD_sEH-N_like"/>
    <property type="match status" value="1"/>
</dbReference>
<name>A0AAE3MHV4_9BACT</name>
<comment type="caution">
    <text evidence="1">The sequence shown here is derived from an EMBL/GenBank/DDBJ whole genome shotgun (WGS) entry which is preliminary data.</text>
</comment>
<keyword evidence="2" id="KW-1185">Reference proteome</keyword>
<organism evidence="1 2">
    <name type="scientific">Plebeiibacterium marinum</name>
    <dbReference type="NCBI Taxonomy" id="2992111"/>
    <lineage>
        <taxon>Bacteria</taxon>
        <taxon>Pseudomonadati</taxon>
        <taxon>Bacteroidota</taxon>
        <taxon>Bacteroidia</taxon>
        <taxon>Marinilabiliales</taxon>
        <taxon>Marinilabiliaceae</taxon>
        <taxon>Plebeiibacterium</taxon>
    </lineage>
</organism>
<dbReference type="Proteomes" id="UP001207408">
    <property type="component" value="Unassembled WGS sequence"/>
</dbReference>
<dbReference type="PANTHER" id="PTHR43611:SF3">
    <property type="entry name" value="FLAVIN MONONUCLEOTIDE HYDROLASE 1, CHLOROPLATIC"/>
    <property type="match status" value="1"/>
</dbReference>
<dbReference type="EMBL" id="JAPDPI010000070">
    <property type="protein sequence ID" value="MCW3807927.1"/>
    <property type="molecule type" value="Genomic_DNA"/>
</dbReference>
<accession>A0AAE3MHV4</accession>
<evidence type="ECO:0000313" key="2">
    <source>
        <dbReference type="Proteomes" id="UP001207408"/>
    </source>
</evidence>
<gene>
    <name evidence="1" type="ORF">OM074_20045</name>
</gene>
<dbReference type="NCBIfam" id="TIGR01509">
    <property type="entry name" value="HAD-SF-IA-v3"/>
    <property type="match status" value="1"/>
</dbReference>
<dbReference type="AlphaFoldDB" id="A0AAE3MHV4"/>
<dbReference type="InterPro" id="IPR036412">
    <property type="entry name" value="HAD-like_sf"/>
</dbReference>
<dbReference type="InterPro" id="IPR006439">
    <property type="entry name" value="HAD-SF_hydro_IA"/>
</dbReference>
<proteinExistence type="predicted"/>
<dbReference type="InterPro" id="IPR023214">
    <property type="entry name" value="HAD_sf"/>
</dbReference>
<sequence length="209" mass="24106">MILHEKKNIIFDLGNVVVDIDLNITMERFRKLGFKKEGDFLNKYQQIGIFNDFEEGRVSAGEFVEGLKAYMKAGVTDEEIIEAWNVIIGDYKEDRIETILKLKETHGVYLLSNTNELHVEVCENKVPLVGSLNKLFNKTYYSHEMGMSKPNRNIFEALLKDAGIKAEETLFLDDSKANVEAARKLGIESWLVEYPDQWVPRMKALIKER</sequence>
<dbReference type="Gene3D" id="3.40.50.1000">
    <property type="entry name" value="HAD superfamily/HAD-like"/>
    <property type="match status" value="1"/>
</dbReference>
<dbReference type="NCBIfam" id="TIGR01549">
    <property type="entry name" value="HAD-SF-IA-v1"/>
    <property type="match status" value="1"/>
</dbReference>
<dbReference type="InterPro" id="IPR023198">
    <property type="entry name" value="PGP-like_dom2"/>
</dbReference>
<dbReference type="SFLD" id="SFLDS00003">
    <property type="entry name" value="Haloacid_Dehalogenase"/>
    <property type="match status" value="1"/>
</dbReference>
<dbReference type="RefSeq" id="WP_301202426.1">
    <property type="nucleotide sequence ID" value="NZ_JAPDPI010000070.1"/>
</dbReference>
<dbReference type="PANTHER" id="PTHR43611">
    <property type="entry name" value="ALPHA-D-GLUCOSE 1-PHOSPHATE PHOSPHATASE"/>
    <property type="match status" value="1"/>
</dbReference>
<dbReference type="SUPFAM" id="SSF56784">
    <property type="entry name" value="HAD-like"/>
    <property type="match status" value="1"/>
</dbReference>
<reference evidence="1" key="1">
    <citation type="submission" date="2022-10" db="EMBL/GenBank/DDBJ databases">
        <authorList>
            <person name="Yu W.X."/>
        </authorList>
    </citation>
    <scope>NUCLEOTIDE SEQUENCE</scope>
    <source>
        <strain evidence="1">D04</strain>
    </source>
</reference>
<dbReference type="Pfam" id="PF00702">
    <property type="entry name" value="Hydrolase"/>
    <property type="match status" value="1"/>
</dbReference>
<protein>
    <submittedName>
        <fullName evidence="1">HAD family phosphatase</fullName>
    </submittedName>
</protein>
<dbReference type="Gene3D" id="1.10.150.240">
    <property type="entry name" value="Putative phosphatase, domain 2"/>
    <property type="match status" value="1"/>
</dbReference>
<evidence type="ECO:0000313" key="1">
    <source>
        <dbReference type="EMBL" id="MCW3807927.1"/>
    </source>
</evidence>
<dbReference type="SFLD" id="SFLDG01129">
    <property type="entry name" value="C1.5:_HAD__Beta-PGM__Phosphata"/>
    <property type="match status" value="1"/>
</dbReference>